<evidence type="ECO:0000313" key="2">
    <source>
        <dbReference type="EMBL" id="PFG16064.1"/>
    </source>
</evidence>
<gene>
    <name evidence="2" type="ORF">ATK74_0593</name>
</gene>
<keyword evidence="3" id="KW-1185">Reference proteome</keyword>
<dbReference type="AlphaFoldDB" id="A0A2A9CNR8"/>
<feature type="transmembrane region" description="Helical" evidence="1">
    <location>
        <begin position="7"/>
        <end position="28"/>
    </location>
</feature>
<keyword evidence="1" id="KW-1133">Transmembrane helix</keyword>
<organism evidence="2 3">
    <name type="scientific">Propionicimonas paludicola</name>
    <dbReference type="NCBI Taxonomy" id="185243"/>
    <lineage>
        <taxon>Bacteria</taxon>
        <taxon>Bacillati</taxon>
        <taxon>Actinomycetota</taxon>
        <taxon>Actinomycetes</taxon>
        <taxon>Propionibacteriales</taxon>
        <taxon>Nocardioidaceae</taxon>
        <taxon>Propionicimonas</taxon>
    </lineage>
</organism>
<proteinExistence type="predicted"/>
<sequence>MKYLFRVAIVVSVVVVASVIVANLVFGVSFLHPLLAAVGLQGLFVGLVTAGLVAALLTNEYWLTA</sequence>
<keyword evidence="1" id="KW-0812">Transmembrane</keyword>
<dbReference type="RefSeq" id="WP_098459641.1">
    <property type="nucleotide sequence ID" value="NZ_PDJC01000001.1"/>
</dbReference>
<dbReference type="EMBL" id="PDJC01000001">
    <property type="protein sequence ID" value="PFG16064.1"/>
    <property type="molecule type" value="Genomic_DNA"/>
</dbReference>
<keyword evidence="1" id="KW-0472">Membrane</keyword>
<comment type="caution">
    <text evidence="2">The sequence shown here is derived from an EMBL/GenBank/DDBJ whole genome shotgun (WGS) entry which is preliminary data.</text>
</comment>
<accession>A0A2A9CNR8</accession>
<feature type="transmembrane region" description="Helical" evidence="1">
    <location>
        <begin position="34"/>
        <end position="57"/>
    </location>
</feature>
<protein>
    <submittedName>
        <fullName evidence="2">Uncharacterized protein</fullName>
    </submittedName>
</protein>
<evidence type="ECO:0000313" key="3">
    <source>
        <dbReference type="Proteomes" id="UP000226079"/>
    </source>
</evidence>
<evidence type="ECO:0000256" key="1">
    <source>
        <dbReference type="SAM" id="Phobius"/>
    </source>
</evidence>
<reference evidence="2" key="1">
    <citation type="submission" date="2017-10" db="EMBL/GenBank/DDBJ databases">
        <title>Sequencing the genomes of 1000 actinobacteria strains.</title>
        <authorList>
            <person name="Klenk H.-P."/>
        </authorList>
    </citation>
    <scope>NUCLEOTIDE SEQUENCE [LARGE SCALE GENOMIC DNA]</scope>
    <source>
        <strain evidence="2">DSM 15597</strain>
    </source>
</reference>
<name>A0A2A9CNR8_9ACTN</name>
<dbReference type="Proteomes" id="UP000226079">
    <property type="component" value="Unassembled WGS sequence"/>
</dbReference>